<dbReference type="STRING" id="131310.A0A0N5A2B4"/>
<dbReference type="GO" id="GO:0005759">
    <property type="term" value="C:mitochondrial matrix"/>
    <property type="evidence" value="ECO:0007669"/>
    <property type="project" value="TreeGrafter"/>
</dbReference>
<dbReference type="PANTHER" id="PTHR21052">
    <property type="entry name" value="SPERMATOGENESIS ASSOCIATED 11-RELATED"/>
    <property type="match status" value="1"/>
</dbReference>
<evidence type="ECO:0000313" key="3">
    <source>
        <dbReference type="WBParaSite" id="PTRK_0001576100.1"/>
    </source>
</evidence>
<name>A0A0N5A2B4_PARTI</name>
<evidence type="ECO:0000256" key="1">
    <source>
        <dbReference type="ARBA" id="ARBA00001954"/>
    </source>
</evidence>
<dbReference type="InterPro" id="IPR032870">
    <property type="entry name" value="ALKBH7-like"/>
</dbReference>
<accession>A0A0N5A2B4</accession>
<proteinExistence type="predicted"/>
<keyword evidence="2" id="KW-1185">Reference proteome</keyword>
<dbReference type="PANTHER" id="PTHR21052:SF0">
    <property type="entry name" value="ALPHA-KETOGLUTARATE-DEPENDENT DIOXYGENASE ALKB HOMOLOG 7, MITOCHONDRIAL"/>
    <property type="match status" value="1"/>
</dbReference>
<protein>
    <submittedName>
        <fullName evidence="3">2OG-FeII_Oxy_2 domain-containing protein</fullName>
    </submittedName>
</protein>
<reference evidence="3" key="1">
    <citation type="submission" date="2017-02" db="UniProtKB">
        <authorList>
            <consortium name="WormBaseParasite"/>
        </authorList>
    </citation>
    <scope>IDENTIFICATION</scope>
</reference>
<dbReference type="SUPFAM" id="SSF51197">
    <property type="entry name" value="Clavaminate synthase-like"/>
    <property type="match status" value="1"/>
</dbReference>
<evidence type="ECO:0000313" key="2">
    <source>
        <dbReference type="Proteomes" id="UP000038045"/>
    </source>
</evidence>
<dbReference type="GO" id="GO:0006974">
    <property type="term" value="P:DNA damage response"/>
    <property type="evidence" value="ECO:0007669"/>
    <property type="project" value="InterPro"/>
</dbReference>
<dbReference type="AlphaFoldDB" id="A0A0N5A2B4"/>
<dbReference type="Proteomes" id="UP000038045">
    <property type="component" value="Unplaced"/>
</dbReference>
<dbReference type="WBParaSite" id="PTRK_0001576100.1">
    <property type="protein sequence ID" value="PTRK_0001576100.1"/>
    <property type="gene ID" value="PTRK_0001576100"/>
</dbReference>
<comment type="cofactor">
    <cofactor evidence="1">
        <name>Fe(2+)</name>
        <dbReference type="ChEBI" id="CHEBI:29033"/>
    </cofactor>
</comment>
<organism evidence="2 3">
    <name type="scientific">Parastrongyloides trichosuri</name>
    <name type="common">Possum-specific nematode worm</name>
    <dbReference type="NCBI Taxonomy" id="131310"/>
    <lineage>
        <taxon>Eukaryota</taxon>
        <taxon>Metazoa</taxon>
        <taxon>Ecdysozoa</taxon>
        <taxon>Nematoda</taxon>
        <taxon>Chromadorea</taxon>
        <taxon>Rhabditida</taxon>
        <taxon>Tylenchina</taxon>
        <taxon>Panagrolaimomorpha</taxon>
        <taxon>Strongyloidoidea</taxon>
        <taxon>Strongyloididae</taxon>
        <taxon>Parastrongyloides</taxon>
    </lineage>
</organism>
<sequence length="236" mass="28493">MFPMSRIRLIRGFCSLVKPKQDFVYFHNKEVWPQKFIDDIMTNCFVSPDFITEKEEEDLMKEITPHMKRLKYERHHWDDAIYLFREREQRNWNEDNSKIIQRIIDNSIPKESKHLSYIHILDLHKDGYIRPHIDSVRYCGNIVTGVSLLSDSVMRLVNEDKTLIFDLFLQRRSLYKLSGAGRYNFTHEILPKDKSRFRGHHIFRDRRISVICRDLPKKDSHVEERTINDIKFQPLD</sequence>
<dbReference type="GO" id="GO:0006631">
    <property type="term" value="P:fatty acid metabolic process"/>
    <property type="evidence" value="ECO:0007669"/>
    <property type="project" value="TreeGrafter"/>
</dbReference>
<dbReference type="InterPro" id="IPR037151">
    <property type="entry name" value="AlkB-like_sf"/>
</dbReference>
<dbReference type="Gene3D" id="2.60.120.590">
    <property type="entry name" value="Alpha-ketoglutarate-dependent dioxygenase AlkB-like"/>
    <property type="match status" value="1"/>
</dbReference>